<dbReference type="EMBL" id="BART01017097">
    <property type="protein sequence ID" value="GAG75011.1"/>
    <property type="molecule type" value="Genomic_DNA"/>
</dbReference>
<feature type="non-terminal residue" evidence="1">
    <location>
        <position position="50"/>
    </location>
</feature>
<comment type="caution">
    <text evidence="1">The sequence shown here is derived from an EMBL/GenBank/DDBJ whole genome shotgun (WGS) entry which is preliminary data.</text>
</comment>
<reference evidence="1" key="1">
    <citation type="journal article" date="2014" name="Front. Microbiol.">
        <title>High frequency of phylogenetically diverse reductive dehalogenase-homologous genes in deep subseafloor sedimentary metagenomes.</title>
        <authorList>
            <person name="Kawai M."/>
            <person name="Futagami T."/>
            <person name="Toyoda A."/>
            <person name="Takaki Y."/>
            <person name="Nishi S."/>
            <person name="Hori S."/>
            <person name="Arai W."/>
            <person name="Tsubouchi T."/>
            <person name="Morono Y."/>
            <person name="Uchiyama I."/>
            <person name="Ito T."/>
            <person name="Fujiyama A."/>
            <person name="Inagaki F."/>
            <person name="Takami H."/>
        </authorList>
    </citation>
    <scope>NUCLEOTIDE SEQUENCE</scope>
    <source>
        <strain evidence="1">Expedition CK06-06</strain>
    </source>
</reference>
<organism evidence="1">
    <name type="scientific">marine sediment metagenome</name>
    <dbReference type="NCBI Taxonomy" id="412755"/>
    <lineage>
        <taxon>unclassified sequences</taxon>
        <taxon>metagenomes</taxon>
        <taxon>ecological metagenomes</taxon>
    </lineage>
</organism>
<evidence type="ECO:0000313" key="1">
    <source>
        <dbReference type="EMBL" id="GAG75011.1"/>
    </source>
</evidence>
<dbReference type="InterPro" id="IPR013211">
    <property type="entry name" value="LVIVD"/>
</dbReference>
<sequence>MSDVYYLVLHENYAFVANHRADGITVIDISVPSIPTIIGWVTHANIDYSS</sequence>
<name>X1BS86_9ZZZZ</name>
<protein>
    <submittedName>
        <fullName evidence="1">Uncharacterized protein</fullName>
    </submittedName>
</protein>
<accession>X1BS86</accession>
<dbReference type="AlphaFoldDB" id="X1BS86"/>
<dbReference type="Pfam" id="PF08309">
    <property type="entry name" value="LVIVD"/>
    <property type="match status" value="1"/>
</dbReference>
<gene>
    <name evidence="1" type="ORF">S01H4_32652</name>
</gene>
<proteinExistence type="predicted"/>